<dbReference type="GO" id="GO:0005737">
    <property type="term" value="C:cytoplasm"/>
    <property type="evidence" value="ECO:0007669"/>
    <property type="project" value="TreeGrafter"/>
</dbReference>
<comment type="caution">
    <text evidence="10">The sequence shown here is derived from an EMBL/GenBank/DDBJ whole genome shotgun (WGS) entry which is preliminary data.</text>
</comment>
<dbReference type="PANTHER" id="PTHR11808:SF85">
    <property type="entry name" value="CYSTATHIONINE GAMMA-LYASE-RELATED"/>
    <property type="match status" value="1"/>
</dbReference>
<comment type="similarity">
    <text evidence="9">Belongs to the trans-sulfuration enzymes family.</text>
</comment>
<comment type="cofactor">
    <cofactor evidence="1 9">
        <name>pyridoxal 5'-phosphate</name>
        <dbReference type="ChEBI" id="CHEBI:597326"/>
    </cofactor>
</comment>
<dbReference type="AlphaFoldDB" id="A0A2N6PI51"/>
<evidence type="ECO:0000256" key="9">
    <source>
        <dbReference type="RuleBase" id="RU362118"/>
    </source>
</evidence>
<evidence type="ECO:0000256" key="1">
    <source>
        <dbReference type="ARBA" id="ARBA00001933"/>
    </source>
</evidence>
<evidence type="ECO:0000256" key="2">
    <source>
        <dbReference type="ARBA" id="ARBA00011881"/>
    </source>
</evidence>
<evidence type="ECO:0000256" key="5">
    <source>
        <dbReference type="ARBA" id="ARBA00047199"/>
    </source>
</evidence>
<accession>A0A2N6PI51</accession>
<proteinExistence type="inferred from homology"/>
<dbReference type="GO" id="GO:0047982">
    <property type="term" value="F:homocysteine desulfhydrase activity"/>
    <property type="evidence" value="ECO:0007669"/>
    <property type="project" value="UniProtKB-EC"/>
</dbReference>
<dbReference type="InterPro" id="IPR015422">
    <property type="entry name" value="PyrdxlP-dep_Trfase_small"/>
</dbReference>
<comment type="subunit">
    <text evidence="2">Homotetramer.</text>
</comment>
<feature type="modified residue" description="N6-(pyridoxal phosphate)lysine" evidence="8">
    <location>
        <position position="220"/>
    </location>
</feature>
<evidence type="ECO:0000313" key="11">
    <source>
        <dbReference type="Proteomes" id="UP000235703"/>
    </source>
</evidence>
<dbReference type="PANTHER" id="PTHR11808">
    <property type="entry name" value="TRANS-SULFURATION ENZYME FAMILY MEMBER"/>
    <property type="match status" value="1"/>
</dbReference>
<dbReference type="Gene3D" id="3.40.640.10">
    <property type="entry name" value="Type I PLP-dependent aspartate aminotransferase-like (Major domain)"/>
    <property type="match status" value="1"/>
</dbReference>
<dbReference type="SUPFAM" id="SSF53383">
    <property type="entry name" value="PLP-dependent transferases"/>
    <property type="match status" value="1"/>
</dbReference>
<dbReference type="GO" id="GO:0030170">
    <property type="term" value="F:pyridoxal phosphate binding"/>
    <property type="evidence" value="ECO:0007669"/>
    <property type="project" value="InterPro"/>
</dbReference>
<comment type="catalytic activity">
    <reaction evidence="6">
        <text>L-homocysteine + H2O = 2-oxobutanoate + hydrogen sulfide + NH4(+) + H(+)</text>
        <dbReference type="Rhea" id="RHEA:14501"/>
        <dbReference type="ChEBI" id="CHEBI:15377"/>
        <dbReference type="ChEBI" id="CHEBI:15378"/>
        <dbReference type="ChEBI" id="CHEBI:16763"/>
        <dbReference type="ChEBI" id="CHEBI:28938"/>
        <dbReference type="ChEBI" id="CHEBI:29919"/>
        <dbReference type="ChEBI" id="CHEBI:58199"/>
        <dbReference type="EC" id="4.4.1.2"/>
    </reaction>
    <physiologicalReaction direction="left-to-right" evidence="6">
        <dbReference type="Rhea" id="RHEA:14502"/>
    </physiologicalReaction>
</comment>
<dbReference type="InterPro" id="IPR015424">
    <property type="entry name" value="PyrdxlP-dep_Trfase"/>
</dbReference>
<dbReference type="GO" id="GO:0019346">
    <property type="term" value="P:transsulfuration"/>
    <property type="evidence" value="ECO:0007669"/>
    <property type="project" value="InterPro"/>
</dbReference>
<keyword evidence="3 8" id="KW-0663">Pyridoxal phosphate</keyword>
<evidence type="ECO:0000256" key="6">
    <source>
        <dbReference type="ARBA" id="ARBA00048780"/>
    </source>
</evidence>
<evidence type="ECO:0000256" key="4">
    <source>
        <dbReference type="ARBA" id="ARBA00047175"/>
    </source>
</evidence>
<dbReference type="InterPro" id="IPR015421">
    <property type="entry name" value="PyrdxlP-dep_Trfase_major"/>
</dbReference>
<protein>
    <recommendedName>
        <fullName evidence="4">homocysteine desulfhydrase</fullName>
        <ecNumber evidence="4">4.4.1.2</ecNumber>
    </recommendedName>
    <alternativeName>
        <fullName evidence="5">Homocysteine desulfhydrase</fullName>
    </alternativeName>
</protein>
<dbReference type="EMBL" id="PNFZ01000003">
    <property type="protein sequence ID" value="PMB98365.1"/>
    <property type="molecule type" value="Genomic_DNA"/>
</dbReference>
<evidence type="ECO:0000256" key="7">
    <source>
        <dbReference type="ARBA" id="ARBA00052699"/>
    </source>
</evidence>
<gene>
    <name evidence="10" type="ORF">CJ198_08050</name>
</gene>
<dbReference type="Gene3D" id="3.90.1150.10">
    <property type="entry name" value="Aspartate Aminotransferase, domain 1"/>
    <property type="match status" value="1"/>
</dbReference>
<evidence type="ECO:0000256" key="8">
    <source>
        <dbReference type="PIRSR" id="PIRSR001434-2"/>
    </source>
</evidence>
<comment type="catalytic activity">
    <reaction evidence="7">
        <text>L-methionine + H2O = methanethiol + 2-oxobutanoate + NH4(+)</text>
        <dbReference type="Rhea" id="RHEA:23800"/>
        <dbReference type="ChEBI" id="CHEBI:15377"/>
        <dbReference type="ChEBI" id="CHEBI:16007"/>
        <dbReference type="ChEBI" id="CHEBI:16763"/>
        <dbReference type="ChEBI" id="CHEBI:28938"/>
        <dbReference type="ChEBI" id="CHEBI:57844"/>
        <dbReference type="EC" id="4.4.1.11"/>
    </reaction>
    <physiologicalReaction direction="left-to-right" evidence="7">
        <dbReference type="Rhea" id="RHEA:23801"/>
    </physiologicalReaction>
</comment>
<organism evidence="10 11">
    <name type="scientific">Brevibacterium luteolum</name>
    <dbReference type="NCBI Taxonomy" id="199591"/>
    <lineage>
        <taxon>Bacteria</taxon>
        <taxon>Bacillati</taxon>
        <taxon>Actinomycetota</taxon>
        <taxon>Actinomycetes</taxon>
        <taxon>Micrococcales</taxon>
        <taxon>Brevibacteriaceae</taxon>
        <taxon>Brevibacterium</taxon>
    </lineage>
</organism>
<keyword evidence="11" id="KW-1185">Reference proteome</keyword>
<evidence type="ECO:0000256" key="3">
    <source>
        <dbReference type="ARBA" id="ARBA00022898"/>
    </source>
</evidence>
<dbReference type="EC" id="4.4.1.2" evidence="4"/>
<dbReference type="GO" id="GO:0019343">
    <property type="term" value="P:cysteine biosynthetic process via cystathionine"/>
    <property type="evidence" value="ECO:0007669"/>
    <property type="project" value="TreeGrafter"/>
</dbReference>
<name>A0A2N6PI51_9MICO</name>
<dbReference type="Proteomes" id="UP000235703">
    <property type="component" value="Unassembled WGS sequence"/>
</dbReference>
<dbReference type="OrthoDB" id="9780685at2"/>
<dbReference type="GO" id="GO:0018826">
    <property type="term" value="F:methionine gamma-lyase activity"/>
    <property type="evidence" value="ECO:0007669"/>
    <property type="project" value="UniProtKB-EC"/>
</dbReference>
<evidence type="ECO:0000313" key="10">
    <source>
        <dbReference type="EMBL" id="PMB98365.1"/>
    </source>
</evidence>
<dbReference type="GO" id="GO:0004123">
    <property type="term" value="F:cystathionine gamma-lyase activity"/>
    <property type="evidence" value="ECO:0007669"/>
    <property type="project" value="TreeGrafter"/>
</dbReference>
<sequence length="398" mass="41163">MSHITPGESAAHDTHPDTLAVHGMTARAMSEGTHVPTIDLSTTYPLPEVESGGDSYELLAGGGRAKDGATSLVYQRLWSPNASDFEEGLAALEGAESAVSFATGMAAICAVLQQRVAAGKPHIVAIRPLYGGTDHVLATGFLGTRVTWATPDTVTESIESDTGLVIMETPANPTLELVDIAAVVAAAGDVPVMVDNTFATPVLQQPLAHGAAYSVHSATKYLGGHGDAMGGIVASSEERARELRAVRSLTGGLLHPMGAYMLVRGLRTLPIRIRQQQDNAQTVAEALAGHEAVARVFFPGLDGQDPAGLIGSQMSGPGAMLALDMAGGYQAAAAFAERTRLAVHAVSLGGVDTLIQHPASLTHRPVAPDARPAAGVVRVSIGLEDPRDIIADFTQALS</sequence>
<dbReference type="RefSeq" id="WP_102162160.1">
    <property type="nucleotide sequence ID" value="NZ_PNFZ01000003.1"/>
</dbReference>
<reference evidence="10 11" key="1">
    <citation type="submission" date="2017-09" db="EMBL/GenBank/DDBJ databases">
        <title>Bacterial strain isolated from the female urinary microbiota.</title>
        <authorList>
            <person name="Thomas-White K."/>
            <person name="Kumar N."/>
            <person name="Forster S."/>
            <person name="Putonti C."/>
            <person name="Lawley T."/>
            <person name="Wolfe A.J."/>
        </authorList>
    </citation>
    <scope>NUCLEOTIDE SEQUENCE [LARGE SCALE GENOMIC DNA]</scope>
    <source>
        <strain evidence="10 11">UMB0680</strain>
    </source>
</reference>
<dbReference type="InterPro" id="IPR000277">
    <property type="entry name" value="Cys/Met-Metab_PyrdxlP-dep_enz"/>
</dbReference>
<dbReference type="FunFam" id="3.40.640.10:FF:000046">
    <property type="entry name" value="Cystathionine gamma-lyase"/>
    <property type="match status" value="1"/>
</dbReference>
<dbReference type="PIRSF" id="PIRSF001434">
    <property type="entry name" value="CGS"/>
    <property type="match status" value="1"/>
</dbReference>
<dbReference type="Pfam" id="PF01053">
    <property type="entry name" value="Cys_Met_Meta_PP"/>
    <property type="match status" value="1"/>
</dbReference>